<sequence>MEAACSEPGSILQFPPGFRFYPSDEELIVHYLQNKVTARPLPATIIAEVDLYKYNPWELPEKALFGEDHEWYFFSPREKKYPNGSRPNRAAGVGYWKATAIDKPIFSCSAGSSKRVGVKKALVFYAGRAPRGLKTDWMMSEYRLIDTTTRLKESMRLDDWVLCRVRLKSNSTLRRSACQVHDHDTHDTEMVENVQEIEEEARSIYKNNNQDMTTDCLYNDYQLLATILADEALPISPIETISSVSSSSQGGKKGNNNFTRVSEDGSEKVNNSPALKRKLPSEENLYENENFPLGQTFPNHDMNYYSQLQDVYTNLSDPIFDFQELNDQLAFTGNN</sequence>
<dbReference type="SUPFAM" id="SSF101941">
    <property type="entry name" value="NAC domain"/>
    <property type="match status" value="1"/>
</dbReference>
<keyword evidence="3" id="KW-0804">Transcription</keyword>
<feature type="region of interest" description="Disordered" evidence="5">
    <location>
        <begin position="242"/>
        <end position="283"/>
    </location>
</feature>
<organism evidence="7 8">
    <name type="scientific">Xanthoceras sorbifolium</name>
    <dbReference type="NCBI Taxonomy" id="99658"/>
    <lineage>
        <taxon>Eukaryota</taxon>
        <taxon>Viridiplantae</taxon>
        <taxon>Streptophyta</taxon>
        <taxon>Embryophyta</taxon>
        <taxon>Tracheophyta</taxon>
        <taxon>Spermatophyta</taxon>
        <taxon>Magnoliopsida</taxon>
        <taxon>eudicotyledons</taxon>
        <taxon>Gunneridae</taxon>
        <taxon>Pentapetalae</taxon>
        <taxon>rosids</taxon>
        <taxon>malvids</taxon>
        <taxon>Sapindales</taxon>
        <taxon>Sapindaceae</taxon>
        <taxon>Xanthoceroideae</taxon>
        <taxon>Xanthoceras</taxon>
    </lineage>
</organism>
<keyword evidence="8" id="KW-1185">Reference proteome</keyword>
<accession>A0ABQ8GZS7</accession>
<dbReference type="Gene3D" id="2.170.150.80">
    <property type="entry name" value="NAC domain"/>
    <property type="match status" value="1"/>
</dbReference>
<evidence type="ECO:0000256" key="2">
    <source>
        <dbReference type="ARBA" id="ARBA00023125"/>
    </source>
</evidence>
<reference evidence="7 8" key="1">
    <citation type="submission" date="2021-02" db="EMBL/GenBank/DDBJ databases">
        <title>Plant Genome Project.</title>
        <authorList>
            <person name="Zhang R.-G."/>
        </authorList>
    </citation>
    <scope>NUCLEOTIDE SEQUENCE [LARGE SCALE GENOMIC DNA]</scope>
    <source>
        <tissue evidence="7">Leaves</tissue>
    </source>
</reference>
<dbReference type="Pfam" id="PF02365">
    <property type="entry name" value="NAM"/>
    <property type="match status" value="1"/>
</dbReference>
<keyword evidence="2" id="KW-0238">DNA-binding</keyword>
<evidence type="ECO:0000313" key="8">
    <source>
        <dbReference type="Proteomes" id="UP000827721"/>
    </source>
</evidence>
<dbReference type="InterPro" id="IPR003441">
    <property type="entry name" value="NAC-dom"/>
</dbReference>
<dbReference type="PANTHER" id="PTHR31719">
    <property type="entry name" value="NAC TRANSCRIPTION FACTOR 56"/>
    <property type="match status" value="1"/>
</dbReference>
<comment type="caution">
    <text evidence="7">The sequence shown here is derived from an EMBL/GenBank/DDBJ whole genome shotgun (WGS) entry which is preliminary data.</text>
</comment>
<dbReference type="EMBL" id="JAFEMO010000107">
    <property type="protein sequence ID" value="KAH7526417.1"/>
    <property type="molecule type" value="Genomic_DNA"/>
</dbReference>
<dbReference type="InterPro" id="IPR036093">
    <property type="entry name" value="NAC_dom_sf"/>
</dbReference>
<evidence type="ECO:0000256" key="5">
    <source>
        <dbReference type="SAM" id="MobiDB-lite"/>
    </source>
</evidence>
<evidence type="ECO:0000259" key="6">
    <source>
        <dbReference type="PROSITE" id="PS51005"/>
    </source>
</evidence>
<evidence type="ECO:0000256" key="1">
    <source>
        <dbReference type="ARBA" id="ARBA00023015"/>
    </source>
</evidence>
<evidence type="ECO:0000313" key="7">
    <source>
        <dbReference type="EMBL" id="KAH7526417.1"/>
    </source>
</evidence>
<feature type="domain" description="NAC" evidence="6">
    <location>
        <begin position="14"/>
        <end position="168"/>
    </location>
</feature>
<gene>
    <name evidence="7" type="ORF">JRO89_XSUnG0057600</name>
</gene>
<dbReference type="PANTHER" id="PTHR31719:SF157">
    <property type="entry name" value="NAC TRANSCRIPTION FACTOR-LIKE PROTEIN"/>
    <property type="match status" value="1"/>
</dbReference>
<dbReference type="PROSITE" id="PS51005">
    <property type="entry name" value="NAC"/>
    <property type="match status" value="1"/>
</dbReference>
<proteinExistence type="predicted"/>
<evidence type="ECO:0000256" key="4">
    <source>
        <dbReference type="ARBA" id="ARBA00023242"/>
    </source>
</evidence>
<keyword evidence="1" id="KW-0805">Transcription regulation</keyword>
<evidence type="ECO:0000256" key="3">
    <source>
        <dbReference type="ARBA" id="ARBA00023163"/>
    </source>
</evidence>
<keyword evidence="4" id="KW-0539">Nucleus</keyword>
<protein>
    <recommendedName>
        <fullName evidence="6">NAC domain-containing protein</fullName>
    </recommendedName>
</protein>
<dbReference type="Proteomes" id="UP000827721">
    <property type="component" value="Unassembled WGS sequence"/>
</dbReference>
<name>A0ABQ8GZS7_9ROSI</name>